<proteinExistence type="predicted"/>
<reference evidence="2 3" key="1">
    <citation type="journal article" date="2018" name="Nat. Ecol. Evol.">
        <title>Pezizomycetes genomes reveal the molecular basis of ectomycorrhizal truffle lifestyle.</title>
        <authorList>
            <person name="Murat C."/>
            <person name="Payen T."/>
            <person name="Noel B."/>
            <person name="Kuo A."/>
            <person name="Morin E."/>
            <person name="Chen J."/>
            <person name="Kohler A."/>
            <person name="Krizsan K."/>
            <person name="Balestrini R."/>
            <person name="Da Silva C."/>
            <person name="Montanini B."/>
            <person name="Hainaut M."/>
            <person name="Levati E."/>
            <person name="Barry K.W."/>
            <person name="Belfiori B."/>
            <person name="Cichocki N."/>
            <person name="Clum A."/>
            <person name="Dockter R.B."/>
            <person name="Fauchery L."/>
            <person name="Guy J."/>
            <person name="Iotti M."/>
            <person name="Le Tacon F."/>
            <person name="Lindquist E.A."/>
            <person name="Lipzen A."/>
            <person name="Malagnac F."/>
            <person name="Mello A."/>
            <person name="Molinier V."/>
            <person name="Miyauchi S."/>
            <person name="Poulain J."/>
            <person name="Riccioni C."/>
            <person name="Rubini A."/>
            <person name="Sitrit Y."/>
            <person name="Splivallo R."/>
            <person name="Traeger S."/>
            <person name="Wang M."/>
            <person name="Zifcakova L."/>
            <person name="Wipf D."/>
            <person name="Zambonelli A."/>
            <person name="Paolocci F."/>
            <person name="Nowrousian M."/>
            <person name="Ottonello S."/>
            <person name="Baldrian P."/>
            <person name="Spatafora J.W."/>
            <person name="Henrissat B."/>
            <person name="Nagy L.G."/>
            <person name="Aury J.M."/>
            <person name="Wincker P."/>
            <person name="Grigoriev I.V."/>
            <person name="Bonfante P."/>
            <person name="Martin F.M."/>
        </authorList>
    </citation>
    <scope>NUCLEOTIDE SEQUENCE [LARGE SCALE GENOMIC DNA]</scope>
    <source>
        <strain evidence="2 3">CCBAS932</strain>
    </source>
</reference>
<evidence type="ECO:0000256" key="1">
    <source>
        <dbReference type="SAM" id="MobiDB-lite"/>
    </source>
</evidence>
<protein>
    <submittedName>
        <fullName evidence="2">Uncharacterized protein</fullName>
    </submittedName>
</protein>
<evidence type="ECO:0000313" key="3">
    <source>
        <dbReference type="Proteomes" id="UP000277580"/>
    </source>
</evidence>
<dbReference type="AlphaFoldDB" id="A0A3N4KNH0"/>
<sequence length="146" mass="17000">NTTDAPYGYTATGRIRKKPTKQFLKEAAEKEAAEGGPVIIATVKPTMENHQKFKKKKMLNCPVCFKNFKHRYDPHRAVWQHRLHKATITKDKKHQEARDAIKTARKPEKLSGLDKKEWERINSANWRAKNRKCKACICKRDSKTQN</sequence>
<dbReference type="InParanoid" id="A0A3N4KNH0"/>
<keyword evidence="3" id="KW-1185">Reference proteome</keyword>
<dbReference type="OrthoDB" id="10421514at2759"/>
<name>A0A3N4KNH0_9PEZI</name>
<dbReference type="EMBL" id="ML119132">
    <property type="protein sequence ID" value="RPB11976.1"/>
    <property type="molecule type" value="Genomic_DNA"/>
</dbReference>
<dbReference type="Proteomes" id="UP000277580">
    <property type="component" value="Unassembled WGS sequence"/>
</dbReference>
<accession>A0A3N4KNH0</accession>
<evidence type="ECO:0000313" key="2">
    <source>
        <dbReference type="EMBL" id="RPB11976.1"/>
    </source>
</evidence>
<feature type="region of interest" description="Disordered" evidence="1">
    <location>
        <begin position="89"/>
        <end position="110"/>
    </location>
</feature>
<gene>
    <name evidence="2" type="ORF">P167DRAFT_183573</name>
</gene>
<organism evidence="2 3">
    <name type="scientific">Morchella conica CCBAS932</name>
    <dbReference type="NCBI Taxonomy" id="1392247"/>
    <lineage>
        <taxon>Eukaryota</taxon>
        <taxon>Fungi</taxon>
        <taxon>Dikarya</taxon>
        <taxon>Ascomycota</taxon>
        <taxon>Pezizomycotina</taxon>
        <taxon>Pezizomycetes</taxon>
        <taxon>Pezizales</taxon>
        <taxon>Morchellaceae</taxon>
        <taxon>Morchella</taxon>
    </lineage>
</organism>
<feature type="non-terminal residue" evidence="2">
    <location>
        <position position="1"/>
    </location>
</feature>